<dbReference type="AlphaFoldDB" id="A0A160TN76"/>
<sequence>MRACIPFGGRQDATDSASVMARKMSRGGARIVREAVSIRALSDAIAMPDD</sequence>
<protein>
    <submittedName>
        <fullName evidence="1">Uncharacterized protein</fullName>
    </submittedName>
</protein>
<reference evidence="1" key="1">
    <citation type="submission" date="2015-10" db="EMBL/GenBank/DDBJ databases">
        <authorList>
            <person name="Gilbert D.G."/>
        </authorList>
    </citation>
    <scope>NUCLEOTIDE SEQUENCE</scope>
</reference>
<organism evidence="1">
    <name type="scientific">hydrothermal vent metagenome</name>
    <dbReference type="NCBI Taxonomy" id="652676"/>
    <lineage>
        <taxon>unclassified sequences</taxon>
        <taxon>metagenomes</taxon>
        <taxon>ecological metagenomes</taxon>
    </lineage>
</organism>
<evidence type="ECO:0000313" key="1">
    <source>
        <dbReference type="EMBL" id="CUS46131.1"/>
    </source>
</evidence>
<accession>A0A160TN76</accession>
<name>A0A160TN76_9ZZZZ</name>
<proteinExistence type="predicted"/>
<gene>
    <name evidence="1" type="ORF">MGWOODY_Smn2287</name>
</gene>
<dbReference type="EMBL" id="CZQE01000342">
    <property type="protein sequence ID" value="CUS46131.1"/>
    <property type="molecule type" value="Genomic_DNA"/>
</dbReference>